<feature type="compositionally biased region" description="Low complexity" evidence="2">
    <location>
        <begin position="41"/>
        <end position="60"/>
    </location>
</feature>
<dbReference type="SMART" id="SM00028">
    <property type="entry name" value="TPR"/>
    <property type="match status" value="3"/>
</dbReference>
<dbReference type="PROSITE" id="PS50293">
    <property type="entry name" value="TPR_REGION"/>
    <property type="match status" value="1"/>
</dbReference>
<feature type="region of interest" description="Disordered" evidence="2">
    <location>
        <begin position="28"/>
        <end position="75"/>
    </location>
</feature>
<evidence type="ECO:0000256" key="2">
    <source>
        <dbReference type="SAM" id="MobiDB-lite"/>
    </source>
</evidence>
<evidence type="ECO:0000256" key="1">
    <source>
        <dbReference type="PROSITE-ProRule" id="PRU00339"/>
    </source>
</evidence>
<feature type="signal peptide" evidence="3">
    <location>
        <begin position="1"/>
        <end position="24"/>
    </location>
</feature>
<feature type="repeat" description="TPR" evidence="1">
    <location>
        <begin position="193"/>
        <end position="226"/>
    </location>
</feature>
<keyword evidence="1" id="KW-0802">TPR repeat</keyword>
<gene>
    <name evidence="4" type="ORF">HNQ81_001274</name>
</gene>
<name>A0A840US89_9BACT</name>
<dbReference type="Gene3D" id="1.25.40.10">
    <property type="entry name" value="Tetratricopeptide repeat domain"/>
    <property type="match status" value="1"/>
</dbReference>
<dbReference type="Pfam" id="PF13414">
    <property type="entry name" value="TPR_11"/>
    <property type="match status" value="1"/>
</dbReference>
<dbReference type="Proteomes" id="UP000539642">
    <property type="component" value="Unassembled WGS sequence"/>
</dbReference>
<feature type="repeat" description="TPR" evidence="1">
    <location>
        <begin position="125"/>
        <end position="158"/>
    </location>
</feature>
<proteinExistence type="predicted"/>
<protein>
    <recommendedName>
        <fullName evidence="6">Tetratricopeptide repeat protein</fullName>
    </recommendedName>
</protein>
<feature type="repeat" description="TPR" evidence="1">
    <location>
        <begin position="159"/>
        <end position="192"/>
    </location>
</feature>
<dbReference type="PANTHER" id="PTHR44998:SF1">
    <property type="entry name" value="UDP-N-ACETYLGLUCOSAMINE--PEPTIDE N-ACETYLGLUCOSAMINYLTRANSFERASE 110 KDA SUBUNIT"/>
    <property type="match status" value="1"/>
</dbReference>
<feature type="chain" id="PRO_5032765808" description="Tetratricopeptide repeat protein" evidence="3">
    <location>
        <begin position="25"/>
        <end position="243"/>
    </location>
</feature>
<dbReference type="PANTHER" id="PTHR44998">
    <property type="match status" value="1"/>
</dbReference>
<keyword evidence="3" id="KW-0732">Signal</keyword>
<accession>A0A840US89</accession>
<sequence>MKLQSTGIFLILLAGWLAASPVGATEPSPFALPPAGDEEQSATTAAGEPAAASPFVLPAEQQPPPKAPAADPQSAFERPATGTVVDLGAPPPPAGGSTVPPATIDTVPTTAPTPGAGTPAGGLSAADLLGMGTDFARQGRYEEARAALEKAVAIDPTNAYVLNNLGLVMRRLGRIDEATRAYAAAIQFNPGYALTYKNYGILLEQNGETRRAIDAYRRYSSLAPSAPDAGKVSQRADWLAGGN</sequence>
<organism evidence="4 5">
    <name type="scientific">Desulfoprunum benzoelyticum</name>
    <dbReference type="NCBI Taxonomy" id="1506996"/>
    <lineage>
        <taxon>Bacteria</taxon>
        <taxon>Pseudomonadati</taxon>
        <taxon>Thermodesulfobacteriota</taxon>
        <taxon>Desulfobulbia</taxon>
        <taxon>Desulfobulbales</taxon>
        <taxon>Desulfobulbaceae</taxon>
        <taxon>Desulfoprunum</taxon>
    </lineage>
</organism>
<evidence type="ECO:0000256" key="3">
    <source>
        <dbReference type="SAM" id="SignalP"/>
    </source>
</evidence>
<dbReference type="RefSeq" id="WP_183349423.1">
    <property type="nucleotide sequence ID" value="NZ_JACHEO010000005.1"/>
</dbReference>
<dbReference type="PROSITE" id="PS50005">
    <property type="entry name" value="TPR"/>
    <property type="match status" value="3"/>
</dbReference>
<dbReference type="AlphaFoldDB" id="A0A840US89"/>
<keyword evidence="5" id="KW-1185">Reference proteome</keyword>
<dbReference type="EMBL" id="JACHEO010000005">
    <property type="protein sequence ID" value="MBB5347553.1"/>
    <property type="molecule type" value="Genomic_DNA"/>
</dbReference>
<dbReference type="InterPro" id="IPR019734">
    <property type="entry name" value="TPR_rpt"/>
</dbReference>
<reference evidence="4 5" key="1">
    <citation type="submission" date="2020-08" db="EMBL/GenBank/DDBJ databases">
        <title>Genomic Encyclopedia of Type Strains, Phase IV (KMG-IV): sequencing the most valuable type-strain genomes for metagenomic binning, comparative biology and taxonomic classification.</title>
        <authorList>
            <person name="Goeker M."/>
        </authorList>
    </citation>
    <scope>NUCLEOTIDE SEQUENCE [LARGE SCALE GENOMIC DNA]</scope>
    <source>
        <strain evidence="4 5">DSM 28570</strain>
    </source>
</reference>
<evidence type="ECO:0000313" key="4">
    <source>
        <dbReference type="EMBL" id="MBB5347553.1"/>
    </source>
</evidence>
<evidence type="ECO:0008006" key="6">
    <source>
        <dbReference type="Google" id="ProtNLM"/>
    </source>
</evidence>
<evidence type="ECO:0000313" key="5">
    <source>
        <dbReference type="Proteomes" id="UP000539642"/>
    </source>
</evidence>
<comment type="caution">
    <text evidence="4">The sequence shown here is derived from an EMBL/GenBank/DDBJ whole genome shotgun (WGS) entry which is preliminary data.</text>
</comment>
<dbReference type="InterPro" id="IPR011990">
    <property type="entry name" value="TPR-like_helical_dom_sf"/>
</dbReference>
<dbReference type="SUPFAM" id="SSF48452">
    <property type="entry name" value="TPR-like"/>
    <property type="match status" value="1"/>
</dbReference>